<gene>
    <name evidence="1" type="ORF">F2P81_010933</name>
</gene>
<dbReference type="Proteomes" id="UP000438429">
    <property type="component" value="Unassembled WGS sequence"/>
</dbReference>
<reference evidence="1 2" key="1">
    <citation type="submission" date="2019-06" db="EMBL/GenBank/DDBJ databases">
        <title>Draft genomes of female and male turbot (Scophthalmus maximus).</title>
        <authorList>
            <person name="Xu H."/>
            <person name="Xu X.-W."/>
            <person name="Shao C."/>
            <person name="Chen S."/>
        </authorList>
    </citation>
    <scope>NUCLEOTIDE SEQUENCE [LARGE SCALE GENOMIC DNA]</scope>
    <source>
        <strain evidence="1">Ysfricsl-2016a</strain>
        <tissue evidence="1">Blood</tissue>
    </source>
</reference>
<dbReference type="EMBL" id="VEVO01000010">
    <property type="protein sequence ID" value="KAF0035621.1"/>
    <property type="molecule type" value="Genomic_DNA"/>
</dbReference>
<name>A0A6A4SX77_SCOMX</name>
<dbReference type="AlphaFoldDB" id="A0A6A4SX77"/>
<evidence type="ECO:0000313" key="1">
    <source>
        <dbReference type="EMBL" id="KAF0035621.1"/>
    </source>
</evidence>
<comment type="caution">
    <text evidence="1">The sequence shown here is derived from an EMBL/GenBank/DDBJ whole genome shotgun (WGS) entry which is preliminary data.</text>
</comment>
<protein>
    <submittedName>
        <fullName evidence="1">Uncharacterized protein</fullName>
    </submittedName>
</protein>
<evidence type="ECO:0000313" key="2">
    <source>
        <dbReference type="Proteomes" id="UP000438429"/>
    </source>
</evidence>
<organism evidence="1 2">
    <name type="scientific">Scophthalmus maximus</name>
    <name type="common">Turbot</name>
    <name type="synonym">Psetta maxima</name>
    <dbReference type="NCBI Taxonomy" id="52904"/>
    <lineage>
        <taxon>Eukaryota</taxon>
        <taxon>Metazoa</taxon>
        <taxon>Chordata</taxon>
        <taxon>Craniata</taxon>
        <taxon>Vertebrata</taxon>
        <taxon>Euteleostomi</taxon>
        <taxon>Actinopterygii</taxon>
        <taxon>Neopterygii</taxon>
        <taxon>Teleostei</taxon>
        <taxon>Neoteleostei</taxon>
        <taxon>Acanthomorphata</taxon>
        <taxon>Carangaria</taxon>
        <taxon>Pleuronectiformes</taxon>
        <taxon>Pleuronectoidei</taxon>
        <taxon>Scophthalmidae</taxon>
        <taxon>Scophthalmus</taxon>
    </lineage>
</organism>
<sequence>MWELFFRDLPLYLCDELHRGNRDTFAATMQTDLHLYALTDSDSSLLFCKPILSTTTTSIDETSDISIDVSEAQHVDYSKIITSNLRPEHLPWICVDPAAAQGVVFLLAHHGYDSSVAAGV</sequence>
<proteinExistence type="predicted"/>
<accession>A0A6A4SX77</accession>